<dbReference type="InterPro" id="IPR036688">
    <property type="entry name" value="MoeA_C_domain_IV_sf"/>
</dbReference>
<organism evidence="4">
    <name type="scientific">Camponotus floridanus</name>
    <name type="common">Florida carpenter ant</name>
    <dbReference type="NCBI Taxonomy" id="104421"/>
    <lineage>
        <taxon>Eukaryota</taxon>
        <taxon>Metazoa</taxon>
        <taxon>Ecdysozoa</taxon>
        <taxon>Arthropoda</taxon>
        <taxon>Hexapoda</taxon>
        <taxon>Insecta</taxon>
        <taxon>Pterygota</taxon>
        <taxon>Neoptera</taxon>
        <taxon>Endopterygota</taxon>
        <taxon>Hymenoptera</taxon>
        <taxon>Apocrita</taxon>
        <taxon>Aculeata</taxon>
        <taxon>Formicoidea</taxon>
        <taxon>Formicidae</taxon>
        <taxon>Formicinae</taxon>
        <taxon>Camponotus</taxon>
    </lineage>
</organism>
<name>E2A2M1_CAMFO</name>
<dbReference type="PANTHER" id="PTHR10192">
    <property type="entry name" value="MOLYBDOPTERIN BIOSYNTHESIS PROTEIN"/>
    <property type="match status" value="1"/>
</dbReference>
<feature type="domain" description="MoeA N-terminal and linker" evidence="2">
    <location>
        <begin position="10"/>
        <end position="139"/>
    </location>
</feature>
<dbReference type="InterPro" id="IPR036135">
    <property type="entry name" value="MoeA_linker/N_sf"/>
</dbReference>
<dbReference type="SUPFAM" id="SSF53218">
    <property type="entry name" value="Molybdenum cofactor biosynthesis proteins"/>
    <property type="match status" value="1"/>
</dbReference>
<evidence type="ECO:0000259" key="2">
    <source>
        <dbReference type="Pfam" id="PF03453"/>
    </source>
</evidence>
<dbReference type="Pfam" id="PF03453">
    <property type="entry name" value="MoeA_N"/>
    <property type="match status" value="1"/>
</dbReference>
<dbReference type="GO" id="GO:0061598">
    <property type="term" value="F:molybdopterin adenylyltransferase activity"/>
    <property type="evidence" value="ECO:0007669"/>
    <property type="project" value="UniProtKB-UniRule"/>
</dbReference>
<dbReference type="InterPro" id="IPR005110">
    <property type="entry name" value="MoeA_linker/N"/>
</dbReference>
<evidence type="ECO:0000256" key="1">
    <source>
        <dbReference type="RuleBase" id="RU365090"/>
    </source>
</evidence>
<accession>E2A2M1</accession>
<dbReference type="GO" id="GO:0098970">
    <property type="term" value="P:postsynaptic neurotransmitter receptor diffusion trapping"/>
    <property type="evidence" value="ECO:0007669"/>
    <property type="project" value="TreeGrafter"/>
</dbReference>
<dbReference type="EMBL" id="GL436140">
    <property type="protein sequence ID" value="EFN72318.1"/>
    <property type="molecule type" value="Genomic_DNA"/>
</dbReference>
<keyword evidence="1" id="KW-0500">Molybdenum</keyword>
<comment type="function">
    <text evidence="1">Catalyzes two steps in the biosynthesis of the molybdenum cofactor. In the first step, molybdopterin is adenylated. Subsequently, molybdate is inserted into adenylated molybdopterin and AMP is released.</text>
</comment>
<evidence type="ECO:0000313" key="3">
    <source>
        <dbReference type="EMBL" id="EFN72318.1"/>
    </source>
</evidence>
<keyword evidence="4" id="KW-1185">Reference proteome</keyword>
<comment type="similarity">
    <text evidence="1">Belongs to the MoeA family.</text>
</comment>
<dbReference type="GO" id="GO:0097112">
    <property type="term" value="P:gamma-aminobutyric acid receptor clustering"/>
    <property type="evidence" value="ECO:0007669"/>
    <property type="project" value="TreeGrafter"/>
</dbReference>
<dbReference type="PANTHER" id="PTHR10192:SF5">
    <property type="entry name" value="GEPHYRIN"/>
    <property type="match status" value="1"/>
</dbReference>
<dbReference type="GO" id="GO:0061599">
    <property type="term" value="F:molybdopterin molybdotransferase activity"/>
    <property type="evidence" value="ECO:0007669"/>
    <property type="project" value="UniProtKB-UniRule"/>
</dbReference>
<dbReference type="GO" id="GO:0005524">
    <property type="term" value="F:ATP binding"/>
    <property type="evidence" value="ECO:0007669"/>
    <property type="project" value="UniProtKB-UniRule"/>
</dbReference>
<keyword evidence="1" id="KW-0501">Molybdenum cofactor biosynthesis</keyword>
<comment type="catalytic activity">
    <reaction evidence="1">
        <text>adenylyl-molybdopterin + molybdate = Mo-molybdopterin + AMP + H(+)</text>
        <dbReference type="Rhea" id="RHEA:35047"/>
        <dbReference type="ChEBI" id="CHEBI:15378"/>
        <dbReference type="ChEBI" id="CHEBI:36264"/>
        <dbReference type="ChEBI" id="CHEBI:62727"/>
        <dbReference type="ChEBI" id="CHEBI:71302"/>
        <dbReference type="ChEBI" id="CHEBI:456215"/>
    </reaction>
</comment>
<dbReference type="Gene3D" id="2.170.190.11">
    <property type="entry name" value="Molybdopterin biosynthesis moea protein, domain 3"/>
    <property type="match status" value="1"/>
</dbReference>
<dbReference type="Gene3D" id="3.40.980.10">
    <property type="entry name" value="MoaB/Mog-like domain"/>
    <property type="match status" value="1"/>
</dbReference>
<dbReference type="STRING" id="104421.E2A2M1"/>
<dbReference type="InterPro" id="IPR036425">
    <property type="entry name" value="MoaB/Mog-like_dom_sf"/>
</dbReference>
<sequence length="319" mass="35723">MICQQYPMIAVKDALLKIQRKVKFRYEACDFVSTYEAYGRILGDYVYSDYDVPAFRCAAKHGYAVLASDGEGRRVVLSGTTSDPISLIPGTCMYVKSGARVPDEATAVVPIKDVEQIIINDDTHDSILIKIKPEFGQNINILPIKMKIKDALKQVVVLVTIGCSNDNDLLKPILKNDFDATIHFGNVFLKPGKSTTFATCMFDDKLKYLVCLPKNPVSTFVSAHLFLLPILNKLHHIKMPCKIPARIYERYILHSRPRAAWATLKWNKEDNFATAFSRENLDSDKSSSSQAANALLLLPPQTEDQKVMCESFVPACPIK</sequence>
<keyword evidence="1" id="KW-0460">Magnesium</keyword>
<keyword evidence="1" id="KW-0808">Transferase</keyword>
<reference evidence="3 4" key="1">
    <citation type="journal article" date="2010" name="Science">
        <title>Genomic comparison of the ants Camponotus floridanus and Harpegnathos saltator.</title>
        <authorList>
            <person name="Bonasio R."/>
            <person name="Zhang G."/>
            <person name="Ye C."/>
            <person name="Mutti N.S."/>
            <person name="Fang X."/>
            <person name="Qin N."/>
            <person name="Donahue G."/>
            <person name="Yang P."/>
            <person name="Li Q."/>
            <person name="Li C."/>
            <person name="Zhang P."/>
            <person name="Huang Z."/>
            <person name="Berger S.L."/>
            <person name="Reinberg D."/>
            <person name="Wang J."/>
            <person name="Liebig J."/>
        </authorList>
    </citation>
    <scope>NUCLEOTIDE SEQUENCE [LARGE SCALE GENOMIC DNA]</scope>
    <source>
        <strain evidence="4">C129</strain>
    </source>
</reference>
<comment type="cofactor">
    <cofactor evidence="1">
        <name>Mg(2+)</name>
        <dbReference type="ChEBI" id="CHEBI:18420"/>
    </cofactor>
</comment>
<dbReference type="InParanoid" id="E2A2M1"/>
<dbReference type="SUPFAM" id="SSF63882">
    <property type="entry name" value="MoeA N-terminal region -like"/>
    <property type="match status" value="1"/>
</dbReference>
<keyword evidence="1" id="KW-0479">Metal-binding</keyword>
<dbReference type="GO" id="GO:0006777">
    <property type="term" value="P:Mo-molybdopterin cofactor biosynthetic process"/>
    <property type="evidence" value="ECO:0007669"/>
    <property type="project" value="UniProtKB-UniRule"/>
</dbReference>
<dbReference type="GO" id="GO:0007529">
    <property type="term" value="P:establishment of synaptic specificity at neuromuscular junction"/>
    <property type="evidence" value="ECO:0007669"/>
    <property type="project" value="TreeGrafter"/>
</dbReference>
<comment type="catalytic activity">
    <reaction evidence="1">
        <text>molybdopterin + ATP + H(+) = adenylyl-molybdopterin + diphosphate</text>
        <dbReference type="Rhea" id="RHEA:31331"/>
        <dbReference type="ChEBI" id="CHEBI:15378"/>
        <dbReference type="ChEBI" id="CHEBI:30616"/>
        <dbReference type="ChEBI" id="CHEBI:33019"/>
        <dbReference type="ChEBI" id="CHEBI:58698"/>
        <dbReference type="ChEBI" id="CHEBI:62727"/>
    </reaction>
</comment>
<dbReference type="Proteomes" id="UP000000311">
    <property type="component" value="Unassembled WGS sequence"/>
</dbReference>
<gene>
    <name evidence="3" type="ORF">EAG_09290</name>
</gene>
<dbReference type="GO" id="GO:0046872">
    <property type="term" value="F:metal ion binding"/>
    <property type="evidence" value="ECO:0007669"/>
    <property type="project" value="UniProtKB-UniRule"/>
</dbReference>
<dbReference type="GO" id="GO:0030425">
    <property type="term" value="C:dendrite"/>
    <property type="evidence" value="ECO:0007669"/>
    <property type="project" value="TreeGrafter"/>
</dbReference>
<protein>
    <submittedName>
        <fullName evidence="3">Gephyrin</fullName>
    </submittedName>
</protein>
<comment type="pathway">
    <text evidence="1">Cofactor biosynthesis; molybdopterin biosynthesis.</text>
</comment>
<dbReference type="AlphaFoldDB" id="E2A2M1"/>
<dbReference type="Gene3D" id="2.40.340.10">
    <property type="entry name" value="MoeA, C-terminal, domain IV"/>
    <property type="match status" value="1"/>
</dbReference>
<dbReference type="GO" id="GO:0005829">
    <property type="term" value="C:cytosol"/>
    <property type="evidence" value="ECO:0007669"/>
    <property type="project" value="TreeGrafter"/>
</dbReference>
<dbReference type="OrthoDB" id="4349954at2759"/>
<dbReference type="GO" id="GO:0099634">
    <property type="term" value="C:postsynaptic specialization membrane"/>
    <property type="evidence" value="ECO:0007669"/>
    <property type="project" value="GOC"/>
</dbReference>
<dbReference type="GO" id="GO:0072579">
    <property type="term" value="P:glycine receptor clustering"/>
    <property type="evidence" value="ECO:0007669"/>
    <property type="project" value="TreeGrafter"/>
</dbReference>
<proteinExistence type="inferred from homology"/>
<evidence type="ECO:0000313" key="4">
    <source>
        <dbReference type="Proteomes" id="UP000000311"/>
    </source>
</evidence>
<dbReference type="InterPro" id="IPR038987">
    <property type="entry name" value="MoeA-like"/>
</dbReference>
<dbReference type="UniPathway" id="UPA00344"/>